<dbReference type="PANTHER" id="PTHR33353">
    <property type="entry name" value="PUTATIVE (AFU_ORTHOLOGUE AFUA_1G12560)-RELATED"/>
    <property type="match status" value="1"/>
</dbReference>
<dbReference type="EC" id="1.14.99.56" evidence="15"/>
<name>A0AAN7B4N5_9PEZI</name>
<protein>
    <recommendedName>
        <fullName evidence="15">lytic cellulose monooxygenase (C4-dehydrogenating)</fullName>
        <ecNumber evidence="15">1.14.99.56</ecNumber>
    </recommendedName>
</protein>
<keyword evidence="10" id="KW-1015">Disulfide bond</keyword>
<dbReference type="Gene3D" id="2.70.50.70">
    <property type="match status" value="1"/>
</dbReference>
<feature type="signal peptide" evidence="17">
    <location>
        <begin position="1"/>
        <end position="22"/>
    </location>
</feature>
<evidence type="ECO:0000256" key="1">
    <source>
        <dbReference type="ARBA" id="ARBA00001973"/>
    </source>
</evidence>
<feature type="chain" id="PRO_5043013823" description="lytic cellulose monooxygenase (C4-dehydrogenating)" evidence="17">
    <location>
        <begin position="23"/>
        <end position="327"/>
    </location>
</feature>
<dbReference type="AlphaFoldDB" id="A0AAN7B4N5"/>
<evidence type="ECO:0000256" key="13">
    <source>
        <dbReference type="ARBA" id="ARBA00044502"/>
    </source>
</evidence>
<evidence type="ECO:0000256" key="7">
    <source>
        <dbReference type="ARBA" id="ARBA00023002"/>
    </source>
</evidence>
<feature type="domain" description="Auxiliary Activity family 9 catalytic" evidence="18">
    <location>
        <begin position="23"/>
        <end position="217"/>
    </location>
</feature>
<dbReference type="InterPro" id="IPR005103">
    <property type="entry name" value="AA9_LPMO"/>
</dbReference>
<keyword evidence="12" id="KW-0624">Polysaccharide degradation</keyword>
<evidence type="ECO:0000256" key="15">
    <source>
        <dbReference type="ARBA" id="ARBA00047174"/>
    </source>
</evidence>
<sequence length="327" mass="34859">MHLPTLAPSLLFLHSLLPVVSAHSHIAYLIINNIHYNGYDPSPGRTTNLPNAVVWPNTAQDDGFVPPSNYTHPDIICHRDSSPAQAHAPVKAGDKIHIQWNGWPVSHRGPVMSYLASCTGLNTTDGCASVDKTALTWTKIDNSSPGFLNETGGVPGKWASDHLIASNNSWLVGIPHNLAPGPYVLRHEIIALHYANKKDGAQNYPNCVNLFVEPPAGKVVNVVANGGRGPVLTRTTLAPVMTGPAVVLAPGEGVKATKLYKSDDPGVSLDIYRTLTGYEIPGPTVAGWAEPVPVKSQKKVSEPLTTGTPVRVEGTRTVPFPVEKTAA</sequence>
<evidence type="ECO:0000256" key="8">
    <source>
        <dbReference type="ARBA" id="ARBA00023008"/>
    </source>
</evidence>
<evidence type="ECO:0000256" key="11">
    <source>
        <dbReference type="ARBA" id="ARBA00023277"/>
    </source>
</evidence>
<evidence type="ECO:0000256" key="2">
    <source>
        <dbReference type="ARBA" id="ARBA00004613"/>
    </source>
</evidence>
<accession>A0AAN7B4N5</accession>
<dbReference type="PANTHER" id="PTHR33353:SF36">
    <property type="entry name" value="ENDO-BETA-1,4-GLUCANASE D"/>
    <property type="match status" value="1"/>
</dbReference>
<keyword evidence="6" id="KW-0136">Cellulose degradation</keyword>
<comment type="cofactor">
    <cofactor evidence="1">
        <name>Cu(2+)</name>
        <dbReference type="ChEBI" id="CHEBI:29036"/>
    </cofactor>
</comment>
<evidence type="ECO:0000256" key="3">
    <source>
        <dbReference type="ARBA" id="ARBA00022525"/>
    </source>
</evidence>
<evidence type="ECO:0000256" key="9">
    <source>
        <dbReference type="ARBA" id="ARBA00023033"/>
    </source>
</evidence>
<comment type="similarity">
    <text evidence="13">Belongs to the polysaccharide monooxygenase AA9 family.</text>
</comment>
<comment type="catalytic activity">
    <reaction evidence="14">
        <text>[(1-&gt;4)-beta-D-glucosyl]n+m + reduced acceptor + O2 = 4-dehydro-beta-D-glucosyl-[(1-&gt;4)-beta-D-glucosyl]n-1 + [(1-&gt;4)-beta-D-glucosyl]m + acceptor + H2O.</text>
        <dbReference type="EC" id="1.14.99.56"/>
    </reaction>
</comment>
<proteinExistence type="inferred from homology"/>
<comment type="subcellular location">
    <subcellularLocation>
        <location evidence="2">Secreted</location>
    </subcellularLocation>
</comment>
<dbReference type="GO" id="GO:0030245">
    <property type="term" value="P:cellulose catabolic process"/>
    <property type="evidence" value="ECO:0007669"/>
    <property type="project" value="UniProtKB-KW"/>
</dbReference>
<dbReference type="Pfam" id="PF03443">
    <property type="entry name" value="AA9"/>
    <property type="match status" value="1"/>
</dbReference>
<evidence type="ECO:0000256" key="17">
    <source>
        <dbReference type="SAM" id="SignalP"/>
    </source>
</evidence>
<evidence type="ECO:0000256" key="10">
    <source>
        <dbReference type="ARBA" id="ARBA00023157"/>
    </source>
</evidence>
<dbReference type="InterPro" id="IPR049892">
    <property type="entry name" value="AA9"/>
</dbReference>
<keyword evidence="8" id="KW-0186">Copper</keyword>
<evidence type="ECO:0000256" key="14">
    <source>
        <dbReference type="ARBA" id="ARBA00045077"/>
    </source>
</evidence>
<dbReference type="EMBL" id="MU858261">
    <property type="protein sequence ID" value="KAK4208045.1"/>
    <property type="molecule type" value="Genomic_DNA"/>
</dbReference>
<reference evidence="19" key="2">
    <citation type="submission" date="2023-05" db="EMBL/GenBank/DDBJ databases">
        <authorList>
            <consortium name="Lawrence Berkeley National Laboratory"/>
            <person name="Steindorff A."/>
            <person name="Hensen N."/>
            <person name="Bonometti L."/>
            <person name="Westerberg I."/>
            <person name="Brannstrom I.O."/>
            <person name="Guillou S."/>
            <person name="Cros-Aarteil S."/>
            <person name="Calhoun S."/>
            <person name="Haridas S."/>
            <person name="Kuo A."/>
            <person name="Mondo S."/>
            <person name="Pangilinan J."/>
            <person name="Riley R."/>
            <person name="Labutti K."/>
            <person name="Andreopoulos B."/>
            <person name="Lipzen A."/>
            <person name="Chen C."/>
            <person name="Yanf M."/>
            <person name="Daum C."/>
            <person name="Ng V."/>
            <person name="Clum A."/>
            <person name="Ohm R."/>
            <person name="Martin F."/>
            <person name="Silar P."/>
            <person name="Natvig D."/>
            <person name="Lalanne C."/>
            <person name="Gautier V."/>
            <person name="Ament-Velasquez S.L."/>
            <person name="Kruys A."/>
            <person name="Hutchinson M.I."/>
            <person name="Powell A.J."/>
            <person name="Barry K."/>
            <person name="Miller A.N."/>
            <person name="Grigoriev I.V."/>
            <person name="Debuchy R."/>
            <person name="Gladieux P."/>
            <person name="Thoren M.H."/>
            <person name="Johannesson H."/>
        </authorList>
    </citation>
    <scope>NUCLEOTIDE SEQUENCE</scope>
    <source>
        <strain evidence="19">PSN293</strain>
    </source>
</reference>
<keyword evidence="4" id="KW-0479">Metal-binding</keyword>
<keyword evidence="20" id="KW-1185">Reference proteome</keyword>
<dbReference type="GO" id="GO:0005576">
    <property type="term" value="C:extracellular region"/>
    <property type="evidence" value="ECO:0007669"/>
    <property type="project" value="UniProtKB-SubCell"/>
</dbReference>
<evidence type="ECO:0000256" key="16">
    <source>
        <dbReference type="SAM" id="MobiDB-lite"/>
    </source>
</evidence>
<keyword evidence="3" id="KW-0964">Secreted</keyword>
<reference evidence="19" key="1">
    <citation type="journal article" date="2023" name="Mol. Phylogenet. Evol.">
        <title>Genome-scale phylogeny and comparative genomics of the fungal order Sordariales.</title>
        <authorList>
            <person name="Hensen N."/>
            <person name="Bonometti L."/>
            <person name="Westerberg I."/>
            <person name="Brannstrom I.O."/>
            <person name="Guillou S."/>
            <person name="Cros-Aarteil S."/>
            <person name="Calhoun S."/>
            <person name="Haridas S."/>
            <person name="Kuo A."/>
            <person name="Mondo S."/>
            <person name="Pangilinan J."/>
            <person name="Riley R."/>
            <person name="LaButti K."/>
            <person name="Andreopoulos B."/>
            <person name="Lipzen A."/>
            <person name="Chen C."/>
            <person name="Yan M."/>
            <person name="Daum C."/>
            <person name="Ng V."/>
            <person name="Clum A."/>
            <person name="Steindorff A."/>
            <person name="Ohm R.A."/>
            <person name="Martin F."/>
            <person name="Silar P."/>
            <person name="Natvig D.O."/>
            <person name="Lalanne C."/>
            <person name="Gautier V."/>
            <person name="Ament-Velasquez S.L."/>
            <person name="Kruys A."/>
            <person name="Hutchinson M.I."/>
            <person name="Powell A.J."/>
            <person name="Barry K."/>
            <person name="Miller A.N."/>
            <person name="Grigoriev I.V."/>
            <person name="Debuchy R."/>
            <person name="Gladieux P."/>
            <person name="Hiltunen Thoren M."/>
            <person name="Johannesson H."/>
        </authorList>
    </citation>
    <scope>NUCLEOTIDE SEQUENCE</scope>
    <source>
        <strain evidence="19">PSN293</strain>
    </source>
</reference>
<organism evidence="19 20">
    <name type="scientific">Rhypophila decipiens</name>
    <dbReference type="NCBI Taxonomy" id="261697"/>
    <lineage>
        <taxon>Eukaryota</taxon>
        <taxon>Fungi</taxon>
        <taxon>Dikarya</taxon>
        <taxon>Ascomycota</taxon>
        <taxon>Pezizomycotina</taxon>
        <taxon>Sordariomycetes</taxon>
        <taxon>Sordariomycetidae</taxon>
        <taxon>Sordariales</taxon>
        <taxon>Naviculisporaceae</taxon>
        <taxon>Rhypophila</taxon>
    </lineage>
</organism>
<dbReference type="CDD" id="cd21175">
    <property type="entry name" value="LPMO_AA9"/>
    <property type="match status" value="1"/>
</dbReference>
<evidence type="ECO:0000313" key="19">
    <source>
        <dbReference type="EMBL" id="KAK4208045.1"/>
    </source>
</evidence>
<keyword evidence="9" id="KW-0503">Monooxygenase</keyword>
<keyword evidence="7" id="KW-0560">Oxidoreductase</keyword>
<gene>
    <name evidence="19" type="ORF">QBC37DRAFT_392334</name>
</gene>
<evidence type="ECO:0000259" key="18">
    <source>
        <dbReference type="Pfam" id="PF03443"/>
    </source>
</evidence>
<evidence type="ECO:0000256" key="12">
    <source>
        <dbReference type="ARBA" id="ARBA00023326"/>
    </source>
</evidence>
<dbReference type="GO" id="GO:0046872">
    <property type="term" value="F:metal ion binding"/>
    <property type="evidence" value="ECO:0007669"/>
    <property type="project" value="UniProtKB-KW"/>
</dbReference>
<keyword evidence="11" id="KW-0119">Carbohydrate metabolism</keyword>
<dbReference type="GO" id="GO:0004497">
    <property type="term" value="F:monooxygenase activity"/>
    <property type="evidence" value="ECO:0007669"/>
    <property type="project" value="UniProtKB-KW"/>
</dbReference>
<comment type="caution">
    <text evidence="19">The sequence shown here is derived from an EMBL/GenBank/DDBJ whole genome shotgun (WGS) entry which is preliminary data.</text>
</comment>
<dbReference type="Proteomes" id="UP001301769">
    <property type="component" value="Unassembled WGS sequence"/>
</dbReference>
<feature type="region of interest" description="Disordered" evidence="16">
    <location>
        <begin position="296"/>
        <end position="327"/>
    </location>
</feature>
<evidence type="ECO:0000313" key="20">
    <source>
        <dbReference type="Proteomes" id="UP001301769"/>
    </source>
</evidence>
<evidence type="ECO:0000256" key="4">
    <source>
        <dbReference type="ARBA" id="ARBA00022723"/>
    </source>
</evidence>
<evidence type="ECO:0000256" key="6">
    <source>
        <dbReference type="ARBA" id="ARBA00023001"/>
    </source>
</evidence>
<keyword evidence="5 17" id="KW-0732">Signal</keyword>
<evidence type="ECO:0000256" key="5">
    <source>
        <dbReference type="ARBA" id="ARBA00022729"/>
    </source>
</evidence>